<dbReference type="Gene3D" id="3.40.50.2300">
    <property type="match status" value="1"/>
</dbReference>
<dbReference type="InterPro" id="IPR011006">
    <property type="entry name" value="CheY-like_superfamily"/>
</dbReference>
<feature type="modified residue" description="4-aspartylphosphate" evidence="2">
    <location>
        <position position="54"/>
    </location>
</feature>
<keyword evidence="2" id="KW-0597">Phosphoprotein</keyword>
<sequence>MRVLIIDDEKRARHLLHTLLEEHINEVEVVGEATDLQDGLKLIESITPDLIFLDIEMPGESGLEIIKYIKPDQHQFQIIFVTAYNQYAVEAFKTNAIDYLLKPIDIEELKTAFAKARKQHQSQQVTQQLEQLRRSVKHLSLDKIVMEVPRGYMFASHNDIIYFEADGMYTKVITTDGKTNLICKPLKHFVEQLATNDLFFKCHRSFLVNLKHITELVKHDGDYIVMENQRHIPISKSKRDQFLKVIEETFL</sequence>
<dbReference type="Gene3D" id="2.40.50.1020">
    <property type="entry name" value="LytTr DNA-binding domain"/>
    <property type="match status" value="1"/>
</dbReference>
<evidence type="ECO:0000256" key="1">
    <source>
        <dbReference type="ARBA" id="ARBA00023125"/>
    </source>
</evidence>
<dbReference type="PROSITE" id="PS50110">
    <property type="entry name" value="RESPONSE_REGULATORY"/>
    <property type="match status" value="1"/>
</dbReference>
<keyword evidence="1" id="KW-0238">DNA-binding</keyword>
<proteinExistence type="predicted"/>
<dbReference type="InterPro" id="IPR039420">
    <property type="entry name" value="WalR-like"/>
</dbReference>
<dbReference type="SMART" id="SM00448">
    <property type="entry name" value="REC"/>
    <property type="match status" value="1"/>
</dbReference>
<dbReference type="PROSITE" id="PS50930">
    <property type="entry name" value="HTH_LYTTR"/>
    <property type="match status" value="1"/>
</dbReference>
<keyword evidence="3" id="KW-0175">Coiled coil</keyword>
<dbReference type="SMART" id="SM00850">
    <property type="entry name" value="LytTR"/>
    <property type="match status" value="1"/>
</dbReference>
<evidence type="ECO:0000259" key="5">
    <source>
        <dbReference type="PROSITE" id="PS50930"/>
    </source>
</evidence>
<protein>
    <submittedName>
        <fullName evidence="6">Response regulator transcription factor</fullName>
    </submittedName>
</protein>
<feature type="domain" description="Response regulatory" evidence="4">
    <location>
        <begin position="2"/>
        <end position="117"/>
    </location>
</feature>
<evidence type="ECO:0000259" key="4">
    <source>
        <dbReference type="PROSITE" id="PS50110"/>
    </source>
</evidence>
<dbReference type="Pfam" id="PF00072">
    <property type="entry name" value="Response_reg"/>
    <property type="match status" value="1"/>
</dbReference>
<dbReference type="InterPro" id="IPR001789">
    <property type="entry name" value="Sig_transdc_resp-reg_receiver"/>
</dbReference>
<name>A0ABS0A5P5_9FLAO</name>
<dbReference type="Proteomes" id="UP001194729">
    <property type="component" value="Unassembled WGS sequence"/>
</dbReference>
<dbReference type="SUPFAM" id="SSF52172">
    <property type="entry name" value="CheY-like"/>
    <property type="match status" value="1"/>
</dbReference>
<evidence type="ECO:0000256" key="2">
    <source>
        <dbReference type="PROSITE-ProRule" id="PRU00169"/>
    </source>
</evidence>
<evidence type="ECO:0000313" key="6">
    <source>
        <dbReference type="EMBL" id="MBF4984174.1"/>
    </source>
</evidence>
<evidence type="ECO:0000256" key="3">
    <source>
        <dbReference type="SAM" id="Coils"/>
    </source>
</evidence>
<accession>A0ABS0A5P5</accession>
<dbReference type="PANTHER" id="PTHR48111">
    <property type="entry name" value="REGULATOR OF RPOS"/>
    <property type="match status" value="1"/>
</dbReference>
<dbReference type="InterPro" id="IPR007492">
    <property type="entry name" value="LytTR_DNA-bd_dom"/>
</dbReference>
<feature type="domain" description="HTH LytTR-type" evidence="5">
    <location>
        <begin position="158"/>
        <end position="248"/>
    </location>
</feature>
<organism evidence="6 7">
    <name type="scientific">Nonlabens mediterrranea</name>
    <dbReference type="NCBI Taxonomy" id="1419947"/>
    <lineage>
        <taxon>Bacteria</taxon>
        <taxon>Pseudomonadati</taxon>
        <taxon>Bacteroidota</taxon>
        <taxon>Flavobacteriia</taxon>
        <taxon>Flavobacteriales</taxon>
        <taxon>Flavobacteriaceae</taxon>
        <taxon>Nonlabens</taxon>
    </lineage>
</organism>
<dbReference type="PANTHER" id="PTHR48111:SF69">
    <property type="entry name" value="RESPONSE REGULATOR RECEIVER"/>
    <property type="match status" value="1"/>
</dbReference>
<evidence type="ECO:0000313" key="7">
    <source>
        <dbReference type="Proteomes" id="UP001194729"/>
    </source>
</evidence>
<feature type="coiled-coil region" evidence="3">
    <location>
        <begin position="115"/>
        <end position="142"/>
    </location>
</feature>
<reference evidence="6 7" key="1">
    <citation type="submission" date="2020-11" db="EMBL/GenBank/DDBJ databases">
        <title>P. mediterranea TC4 genome.</title>
        <authorList>
            <person name="Molmeret M."/>
        </authorList>
    </citation>
    <scope>NUCLEOTIDE SEQUENCE [LARGE SCALE GENOMIC DNA]</scope>
    <source>
        <strain evidence="6 7">TC4</strain>
    </source>
</reference>
<keyword evidence="7" id="KW-1185">Reference proteome</keyword>
<dbReference type="Pfam" id="PF04397">
    <property type="entry name" value="LytTR"/>
    <property type="match status" value="1"/>
</dbReference>
<gene>
    <name evidence="6" type="ORF">FNJ87_07480</name>
</gene>
<comment type="caution">
    <text evidence="6">The sequence shown here is derived from an EMBL/GenBank/DDBJ whole genome shotgun (WGS) entry which is preliminary data.</text>
</comment>
<dbReference type="EMBL" id="JADKYU010000384">
    <property type="protein sequence ID" value="MBF4984174.1"/>
    <property type="molecule type" value="Genomic_DNA"/>
</dbReference>